<dbReference type="EMBL" id="JBHUIY010000018">
    <property type="protein sequence ID" value="MFD2234207.1"/>
    <property type="molecule type" value="Genomic_DNA"/>
</dbReference>
<dbReference type="CDD" id="cd00130">
    <property type="entry name" value="PAS"/>
    <property type="match status" value="1"/>
</dbReference>
<dbReference type="InterPro" id="IPR013767">
    <property type="entry name" value="PAS_fold"/>
</dbReference>
<reference evidence="3" key="1">
    <citation type="journal article" date="2019" name="Int. J. Syst. Evol. Microbiol.">
        <title>The Global Catalogue of Microorganisms (GCM) 10K type strain sequencing project: providing services to taxonomists for standard genome sequencing and annotation.</title>
        <authorList>
            <consortium name="The Broad Institute Genomics Platform"/>
            <consortium name="The Broad Institute Genome Sequencing Center for Infectious Disease"/>
            <person name="Wu L."/>
            <person name="Ma J."/>
        </authorList>
    </citation>
    <scope>NUCLEOTIDE SEQUENCE [LARGE SCALE GENOMIC DNA]</scope>
    <source>
        <strain evidence="3">KCTC 15012</strain>
    </source>
</reference>
<comment type="caution">
    <text evidence="2">The sequence shown here is derived from an EMBL/GenBank/DDBJ whole genome shotgun (WGS) entry which is preliminary data.</text>
</comment>
<dbReference type="InterPro" id="IPR035965">
    <property type="entry name" value="PAS-like_dom_sf"/>
</dbReference>
<dbReference type="RefSeq" id="WP_377316196.1">
    <property type="nucleotide sequence ID" value="NZ_JBHUIY010000018.1"/>
</dbReference>
<dbReference type="InterPro" id="IPR000014">
    <property type="entry name" value="PAS"/>
</dbReference>
<organism evidence="2 3">
    <name type="scientific">Phaeospirillum tilakii</name>
    <dbReference type="NCBI Taxonomy" id="741673"/>
    <lineage>
        <taxon>Bacteria</taxon>
        <taxon>Pseudomonadati</taxon>
        <taxon>Pseudomonadota</taxon>
        <taxon>Alphaproteobacteria</taxon>
        <taxon>Rhodospirillales</taxon>
        <taxon>Rhodospirillaceae</taxon>
        <taxon>Phaeospirillum</taxon>
    </lineage>
</organism>
<feature type="domain" description="PAS fold" evidence="1">
    <location>
        <begin position="19"/>
        <end position="112"/>
    </location>
</feature>
<name>A0ABW5CCU2_9PROT</name>
<accession>A0ABW5CCU2</accession>
<proteinExistence type="predicted"/>
<dbReference type="SUPFAM" id="SSF55785">
    <property type="entry name" value="PYP-like sensor domain (PAS domain)"/>
    <property type="match status" value="1"/>
</dbReference>
<protein>
    <submittedName>
        <fullName evidence="2">PAS domain-containing protein</fullName>
    </submittedName>
</protein>
<keyword evidence="3" id="KW-1185">Reference proteome</keyword>
<evidence type="ECO:0000313" key="3">
    <source>
        <dbReference type="Proteomes" id="UP001597296"/>
    </source>
</evidence>
<dbReference type="Proteomes" id="UP001597296">
    <property type="component" value="Unassembled WGS sequence"/>
</dbReference>
<evidence type="ECO:0000259" key="1">
    <source>
        <dbReference type="Pfam" id="PF00989"/>
    </source>
</evidence>
<dbReference type="Pfam" id="PF00989">
    <property type="entry name" value="PAS"/>
    <property type="match status" value="1"/>
</dbReference>
<sequence>MKPALPLTGQERFFDADQVIVSKTNPAGTITYANRAFLEVSEFTEAEVIGKPHNIIRHPDMPRCLFRKLWRRIKAGKEMFAYVVNRTHHGNHYWVLAHVTPSFDAEQRIIGFHSNRRVPERAPLERVIIPLYRALREREQAEGDPEAAVAAGEAHLRAHLEQLGVGYDRFIFSL</sequence>
<dbReference type="Gene3D" id="3.30.450.20">
    <property type="entry name" value="PAS domain"/>
    <property type="match status" value="1"/>
</dbReference>
<gene>
    <name evidence="2" type="ORF">ACFSNB_10340</name>
</gene>
<evidence type="ECO:0000313" key="2">
    <source>
        <dbReference type="EMBL" id="MFD2234207.1"/>
    </source>
</evidence>
<dbReference type="NCBIfam" id="TIGR00229">
    <property type="entry name" value="sensory_box"/>
    <property type="match status" value="1"/>
</dbReference>